<evidence type="ECO:0000313" key="2">
    <source>
        <dbReference type="EMBL" id="VVD31044.1"/>
    </source>
</evidence>
<dbReference type="EMBL" id="LR699555">
    <property type="protein sequence ID" value="VVD31044.1"/>
    <property type="molecule type" value="Genomic_DNA"/>
</dbReference>
<dbReference type="RefSeq" id="WP_165190008.1">
    <property type="nucleotide sequence ID" value="NZ_LR699555.1"/>
</dbReference>
<dbReference type="InterPro" id="IPR018777">
    <property type="entry name" value="Replication_initiator_prot_A"/>
</dbReference>
<dbReference type="Proteomes" id="UP000325811">
    <property type="component" value="Plasmid pI"/>
</dbReference>
<dbReference type="Pfam" id="PF10134">
    <property type="entry name" value="RPA"/>
    <property type="match status" value="1"/>
</dbReference>
<organism evidence="2 3">
    <name type="scientific">Paraburkholderia dioscoreae</name>
    <dbReference type="NCBI Taxonomy" id="2604047"/>
    <lineage>
        <taxon>Bacteria</taxon>
        <taxon>Pseudomonadati</taxon>
        <taxon>Pseudomonadota</taxon>
        <taxon>Betaproteobacteria</taxon>
        <taxon>Burkholderiales</taxon>
        <taxon>Burkholderiaceae</taxon>
        <taxon>Paraburkholderia</taxon>
    </lineage>
</organism>
<evidence type="ECO:0000256" key="1">
    <source>
        <dbReference type="SAM" id="MobiDB-lite"/>
    </source>
</evidence>
<dbReference type="AlphaFoldDB" id="A0A5Q4Z2S2"/>
<accession>A0A5Q4Z2S2</accession>
<sequence>MSTIEQESSHSLRRPIPGHTKTKKHRSASDTNIASLPVETQDADLSLSQDDEIHDAEQLELFAAERLLATWKPREDLHSLEFPLFSLQKGKDTRVRVYRNGEQIVRIIPSVVGAANIFDKDVLVYAATQICKAADANLPVSRRIRFKVREFLQYTGRSTGGASYERIVDSCRRLKGTIIETNFDASRPGANEEGIHDSLYGYGLIENYKIVTYTGNKKGALEVELILSTWTFDSLINRKVLTIHPGYFDLAQGLERRLYDLAKKHCGEKLWWKIGLDKLYAKSGSAQAQKYFRRDVLAAMEADRMPEFHIALDDEKAMIVFFRCDRDNQKQNAQLIAGIHRELLSKKLMNWYYALRRWDSKSDPKAQLDLLPV</sequence>
<feature type="region of interest" description="Disordered" evidence="1">
    <location>
        <begin position="1"/>
        <end position="35"/>
    </location>
</feature>
<gene>
    <name evidence="2" type="ORF">PDMSB3_0208</name>
</gene>
<dbReference type="KEGG" id="pdio:PDMSB3_0208.2"/>
<evidence type="ECO:0000313" key="3">
    <source>
        <dbReference type="Proteomes" id="UP000325811"/>
    </source>
</evidence>
<reference evidence="2 3" key="1">
    <citation type="submission" date="2019-08" db="EMBL/GenBank/DDBJ databases">
        <authorList>
            <person name="Herpell B J."/>
        </authorList>
    </citation>
    <scope>NUCLEOTIDE SEQUENCE [LARGE SCALE GENOMIC DNA]</scope>
    <source>
        <strain evidence="3">Msb3</strain>
        <plasmid evidence="2 3">pI</plasmid>
    </source>
</reference>
<evidence type="ECO:0008006" key="4">
    <source>
        <dbReference type="Google" id="ProtNLM"/>
    </source>
</evidence>
<keyword evidence="2" id="KW-0614">Plasmid</keyword>
<name>A0A5Q4Z2S2_9BURK</name>
<proteinExistence type="predicted"/>
<geneLocation type="plasmid" evidence="2 3">
    <name>pI</name>
</geneLocation>
<protein>
    <recommendedName>
        <fullName evidence="4">Replication initiator protein A</fullName>
    </recommendedName>
</protein>
<keyword evidence="3" id="KW-1185">Reference proteome</keyword>